<dbReference type="EMBL" id="MU128923">
    <property type="protein sequence ID" value="KAF9518653.1"/>
    <property type="molecule type" value="Genomic_DNA"/>
</dbReference>
<proteinExistence type="predicted"/>
<dbReference type="Proteomes" id="UP000886523">
    <property type="component" value="Unassembled WGS sequence"/>
</dbReference>
<dbReference type="AlphaFoldDB" id="A0A9P6B6I4"/>
<name>A0A9P6B6I4_9AGAM</name>
<dbReference type="InterPro" id="IPR035923">
    <property type="entry name" value="TT1751-like_sf"/>
</dbReference>
<sequence length="184" mass="20670">MSRSSFTKRITRRTIESVRSYQETLDAMRLELNITHPLHPHQMLRKALAVHDSKMFDEETLAASGPLGTGYLTFYDHRPFRVLNVMDPKKKIFETHTFGIGAPPKAYAMTRHIHSTALNFPLRILIQERPDGRANIVYDIPSSQIAGKAENPGLAKAADTADRKLDRFVHYIACGGPPPPPIVV</sequence>
<evidence type="ECO:0008006" key="3">
    <source>
        <dbReference type="Google" id="ProtNLM"/>
    </source>
</evidence>
<gene>
    <name evidence="1" type="ORF">BS47DRAFT_1338099</name>
</gene>
<accession>A0A9P6B6I4</accession>
<evidence type="ECO:0000313" key="2">
    <source>
        <dbReference type="Proteomes" id="UP000886523"/>
    </source>
</evidence>
<comment type="caution">
    <text evidence="1">The sequence shown here is derived from an EMBL/GenBank/DDBJ whole genome shotgun (WGS) entry which is preliminary data.</text>
</comment>
<keyword evidence="2" id="KW-1185">Reference proteome</keyword>
<organism evidence="1 2">
    <name type="scientific">Hydnum rufescens UP504</name>
    <dbReference type="NCBI Taxonomy" id="1448309"/>
    <lineage>
        <taxon>Eukaryota</taxon>
        <taxon>Fungi</taxon>
        <taxon>Dikarya</taxon>
        <taxon>Basidiomycota</taxon>
        <taxon>Agaricomycotina</taxon>
        <taxon>Agaricomycetes</taxon>
        <taxon>Cantharellales</taxon>
        <taxon>Hydnaceae</taxon>
        <taxon>Hydnum</taxon>
    </lineage>
</organism>
<reference evidence="1" key="1">
    <citation type="journal article" date="2020" name="Nat. Commun.">
        <title>Large-scale genome sequencing of mycorrhizal fungi provides insights into the early evolution of symbiotic traits.</title>
        <authorList>
            <person name="Miyauchi S."/>
            <person name="Kiss E."/>
            <person name="Kuo A."/>
            <person name="Drula E."/>
            <person name="Kohler A."/>
            <person name="Sanchez-Garcia M."/>
            <person name="Morin E."/>
            <person name="Andreopoulos B."/>
            <person name="Barry K.W."/>
            <person name="Bonito G."/>
            <person name="Buee M."/>
            <person name="Carver A."/>
            <person name="Chen C."/>
            <person name="Cichocki N."/>
            <person name="Clum A."/>
            <person name="Culley D."/>
            <person name="Crous P.W."/>
            <person name="Fauchery L."/>
            <person name="Girlanda M."/>
            <person name="Hayes R.D."/>
            <person name="Keri Z."/>
            <person name="LaButti K."/>
            <person name="Lipzen A."/>
            <person name="Lombard V."/>
            <person name="Magnuson J."/>
            <person name="Maillard F."/>
            <person name="Murat C."/>
            <person name="Nolan M."/>
            <person name="Ohm R.A."/>
            <person name="Pangilinan J."/>
            <person name="Pereira M.F."/>
            <person name="Perotto S."/>
            <person name="Peter M."/>
            <person name="Pfister S."/>
            <person name="Riley R."/>
            <person name="Sitrit Y."/>
            <person name="Stielow J.B."/>
            <person name="Szollosi G."/>
            <person name="Zifcakova L."/>
            <person name="Stursova M."/>
            <person name="Spatafora J.W."/>
            <person name="Tedersoo L."/>
            <person name="Vaario L.M."/>
            <person name="Yamada A."/>
            <person name="Yan M."/>
            <person name="Wang P."/>
            <person name="Xu J."/>
            <person name="Bruns T."/>
            <person name="Baldrian P."/>
            <person name="Vilgalys R."/>
            <person name="Dunand C."/>
            <person name="Henrissat B."/>
            <person name="Grigoriev I.V."/>
            <person name="Hibbett D."/>
            <person name="Nagy L.G."/>
            <person name="Martin F.M."/>
        </authorList>
    </citation>
    <scope>NUCLEOTIDE SEQUENCE</scope>
    <source>
        <strain evidence="1">UP504</strain>
    </source>
</reference>
<dbReference type="SUPFAM" id="SSF103247">
    <property type="entry name" value="TT1751-like"/>
    <property type="match status" value="1"/>
</dbReference>
<protein>
    <recommendedName>
        <fullName evidence="3">DUF302 domain-containing protein</fullName>
    </recommendedName>
</protein>
<evidence type="ECO:0000313" key="1">
    <source>
        <dbReference type="EMBL" id="KAF9518653.1"/>
    </source>
</evidence>
<dbReference type="Gene3D" id="3.30.310.70">
    <property type="entry name" value="TT1751-like domain"/>
    <property type="match status" value="1"/>
</dbReference>